<gene>
    <name evidence="1" type="ORF">PAUS00366_LOCUS13179</name>
</gene>
<dbReference type="EMBL" id="HBIX01018465">
    <property type="protein sequence ID" value="CAE0720425.1"/>
    <property type="molecule type" value="Transcribed_RNA"/>
</dbReference>
<accession>A0A7S4AMB3</accession>
<organism evidence="1">
    <name type="scientific">Pseudo-nitzschia australis</name>
    <dbReference type="NCBI Taxonomy" id="44445"/>
    <lineage>
        <taxon>Eukaryota</taxon>
        <taxon>Sar</taxon>
        <taxon>Stramenopiles</taxon>
        <taxon>Ochrophyta</taxon>
        <taxon>Bacillariophyta</taxon>
        <taxon>Bacillariophyceae</taxon>
        <taxon>Bacillariophycidae</taxon>
        <taxon>Bacillariales</taxon>
        <taxon>Bacillariaceae</taxon>
        <taxon>Pseudo-nitzschia</taxon>
    </lineage>
</organism>
<reference evidence="1" key="1">
    <citation type="submission" date="2021-01" db="EMBL/GenBank/DDBJ databases">
        <authorList>
            <person name="Corre E."/>
            <person name="Pelletier E."/>
            <person name="Niang G."/>
            <person name="Scheremetjew M."/>
            <person name="Finn R."/>
            <person name="Kale V."/>
            <person name="Holt S."/>
            <person name="Cochrane G."/>
            <person name="Meng A."/>
            <person name="Brown T."/>
            <person name="Cohen L."/>
        </authorList>
    </citation>
    <scope>NUCLEOTIDE SEQUENCE</scope>
    <source>
        <strain evidence="1">10249 10 AB</strain>
    </source>
</reference>
<name>A0A7S4AMB3_9STRA</name>
<evidence type="ECO:0000313" key="1">
    <source>
        <dbReference type="EMBL" id="CAE0720425.1"/>
    </source>
</evidence>
<sequence length="118" mass="13171">MRTTTNTNAKNQTVPFFILRLPDGRIKALFTVPSNMAETLVIHPIFCRGGSFDLQIDAVNANPSRERSNYAVRSTTETIFISTIFCSPYPDETARAIAQRIAIRQEDPSPAVSHLFGR</sequence>
<protein>
    <submittedName>
        <fullName evidence="1">Uncharacterized protein</fullName>
    </submittedName>
</protein>
<proteinExistence type="predicted"/>
<dbReference type="AlphaFoldDB" id="A0A7S4AMB3"/>